<reference evidence="2" key="1">
    <citation type="journal article" date="2021" name="Nat. Commun.">
        <title>Genomic analyses provide insights into spinach domestication and the genetic basis of agronomic traits.</title>
        <authorList>
            <person name="Cai X."/>
            <person name="Sun X."/>
            <person name="Xu C."/>
            <person name="Sun H."/>
            <person name="Wang X."/>
            <person name="Ge C."/>
            <person name="Zhang Z."/>
            <person name="Wang Q."/>
            <person name="Fei Z."/>
            <person name="Jiao C."/>
            <person name="Wang Q."/>
        </authorList>
    </citation>
    <scope>NUCLEOTIDE SEQUENCE [LARGE SCALE GENOMIC DNA]</scope>
    <source>
        <strain evidence="2">cv. Varoflay</strain>
    </source>
</reference>
<evidence type="ECO:0000256" key="1">
    <source>
        <dbReference type="SAM" id="MobiDB-lite"/>
    </source>
</evidence>
<gene>
    <name evidence="3" type="primary">LOC130463833</name>
</gene>
<name>A0ABM3R0B2_SPIOL</name>
<dbReference type="GeneID" id="130463833"/>
<dbReference type="Proteomes" id="UP000813463">
    <property type="component" value="Chromosome 6"/>
</dbReference>
<reference evidence="3" key="2">
    <citation type="submission" date="2025-08" db="UniProtKB">
        <authorList>
            <consortium name="RefSeq"/>
        </authorList>
    </citation>
    <scope>IDENTIFICATION</scope>
    <source>
        <tissue evidence="3">Leaf</tissue>
    </source>
</reference>
<dbReference type="RefSeq" id="XP_056689073.1">
    <property type="nucleotide sequence ID" value="XM_056833095.1"/>
</dbReference>
<feature type="compositionally biased region" description="Basic and acidic residues" evidence="1">
    <location>
        <begin position="50"/>
        <end position="59"/>
    </location>
</feature>
<organism evidence="2 3">
    <name type="scientific">Spinacia oleracea</name>
    <name type="common">Spinach</name>
    <dbReference type="NCBI Taxonomy" id="3562"/>
    <lineage>
        <taxon>Eukaryota</taxon>
        <taxon>Viridiplantae</taxon>
        <taxon>Streptophyta</taxon>
        <taxon>Embryophyta</taxon>
        <taxon>Tracheophyta</taxon>
        <taxon>Spermatophyta</taxon>
        <taxon>Magnoliopsida</taxon>
        <taxon>eudicotyledons</taxon>
        <taxon>Gunneridae</taxon>
        <taxon>Pentapetalae</taxon>
        <taxon>Caryophyllales</taxon>
        <taxon>Chenopodiaceae</taxon>
        <taxon>Chenopodioideae</taxon>
        <taxon>Anserineae</taxon>
        <taxon>Spinacia</taxon>
    </lineage>
</organism>
<evidence type="ECO:0000313" key="2">
    <source>
        <dbReference type="Proteomes" id="UP000813463"/>
    </source>
</evidence>
<proteinExistence type="predicted"/>
<accession>A0ABM3R0B2</accession>
<keyword evidence="2" id="KW-1185">Reference proteome</keyword>
<sequence length="214" mass="24214">MRSKNANKPSDYHDANSQNTSGKPSEDVEASAKPSEDVPTSAKPSVDAAAGKHNDERKVGRGPKKSKVKLEYTEDGGEIVESDRGYKLSCRPEALINLLDAIKKKNDKLKAIREIDFGGLLSVRLHDINTRLVPWLLQNFNCVGHMLQFGENHNVQIYDYDVKETPRKRVEGDANHTIIQRWNEKYHKKRTVQAPTLSEFESYLIKTDESGYAF</sequence>
<evidence type="ECO:0000313" key="3">
    <source>
        <dbReference type="RefSeq" id="XP_056689073.1"/>
    </source>
</evidence>
<protein>
    <submittedName>
        <fullName evidence="3">Uncharacterized protein isoform X1</fullName>
    </submittedName>
</protein>
<feature type="region of interest" description="Disordered" evidence="1">
    <location>
        <begin position="1"/>
        <end position="70"/>
    </location>
</feature>